<dbReference type="Gene3D" id="1.25.40.120">
    <property type="entry name" value="Protein prenylyltransferase"/>
    <property type="match status" value="2"/>
</dbReference>
<keyword evidence="8" id="KW-0460">Magnesium</keyword>
<dbReference type="PANTHER" id="PTHR11129">
    <property type="entry name" value="PROTEIN FARNESYLTRANSFERASE ALPHA SUBUNIT/RAB GERANYLGERANYL TRANSFERASE ALPHA SUBUNIT"/>
    <property type="match status" value="1"/>
</dbReference>
<comment type="caution">
    <text evidence="15">The sequence shown here is derived from an EMBL/GenBank/DDBJ whole genome shotgun (WGS) entry which is preliminary data.</text>
</comment>
<dbReference type="GO" id="GO:0004662">
    <property type="term" value="F:CAAX-protein geranylgeranyltransferase activity"/>
    <property type="evidence" value="ECO:0007669"/>
    <property type="project" value="UniProtKB-EC"/>
</dbReference>
<keyword evidence="6" id="KW-0808">Transferase</keyword>
<name>A0ABD3D4M7_9LAMI</name>
<protein>
    <recommendedName>
        <fullName evidence="9">Protein farnesyltransferase/geranylgeranyltransferase type-1 subunit alpha</fullName>
        <ecNumber evidence="4">2.5.1.58</ecNumber>
        <ecNumber evidence="3">2.5.1.59</ecNumber>
    </recommendedName>
    <alternativeName>
        <fullName evidence="12">CAAX farnesyltransferase subunit alpha</fullName>
    </alternativeName>
    <alternativeName>
        <fullName evidence="11">FTase-alpha</fullName>
    </alternativeName>
    <alternativeName>
        <fullName evidence="10">Ras proteins prenyltransferase subunit alpha</fullName>
    </alternativeName>
    <alternativeName>
        <fullName evidence="13">Type I protein geranyl-geranyltransferase subunit alpha</fullName>
    </alternativeName>
</protein>
<proteinExistence type="inferred from homology"/>
<evidence type="ECO:0000256" key="6">
    <source>
        <dbReference type="ARBA" id="ARBA00022679"/>
    </source>
</evidence>
<dbReference type="EC" id="2.5.1.58" evidence="4"/>
<evidence type="ECO:0000256" key="2">
    <source>
        <dbReference type="ARBA" id="ARBA00006734"/>
    </source>
</evidence>
<evidence type="ECO:0000256" key="14">
    <source>
        <dbReference type="SAM" id="MobiDB-lite"/>
    </source>
</evidence>
<dbReference type="InterPro" id="IPR002088">
    <property type="entry name" value="Prenyl_trans_a"/>
</dbReference>
<sequence>MYRTLKKSLGDVSDPKMWHMRKSEVEKRESKKEALFDELQYTAKLLRNLDPCNKYAWSHRQWVLQQLGIGYPDELGFCEDISFTGLDTHNRLIWDQRCFAVQKCLAKGMAIIRSCEILSAASAIKSNPADENPWRYLRFLFKNDMKALAQSTSLQWVLTYIFVQARDCANTVREDKEMYKHYKYASLFDSVNKRGCLFALDLVSDLLKHEYKPDNEFEKAFGDVFEEYNGNTIAEKVESVLREHRMELMELCADFTKKINNEITGGETTPGVDIEGGETTPGVDIEGGETTPGVDIEGGETTPGVDIEGDGLKVDRGSLLFPRSELRGKAGYSCLSVSFIPDDPDWHPDWRTDESNEEGRGIRSWPTLEVTKDDRKDIYSDLPESLRNSCREIEKYSDVELINHTMQVMAFTGYVNPTVWKFRRLAVHIRGLPLENEMQFLDNLGETISLDNYLFWHQRRWVSEYIGSDAAANNELKFTEKVLTREPYNHYAWSHRQWVRQVFFRKDWGKAELDFCTEVLKKNASNALAWNQRYFVIQQQHPKMHEMRGNEAKYAIAAIHAEPENEMPWMYLKCLVSEKNYKVVKDSSTFVLSNVVRDINEGKAYIHDAYVKKRVVNALKMVLLVVNRSDFKPNHDLKTNIDLLSPSNLSAEKPFAEKVVSILRSMDVTFFGR</sequence>
<evidence type="ECO:0000256" key="11">
    <source>
        <dbReference type="ARBA" id="ARBA00042436"/>
    </source>
</evidence>
<evidence type="ECO:0000256" key="13">
    <source>
        <dbReference type="ARBA" id="ARBA00043219"/>
    </source>
</evidence>
<evidence type="ECO:0000313" key="15">
    <source>
        <dbReference type="EMBL" id="KAL3637245.1"/>
    </source>
</evidence>
<accession>A0ABD3D4M7</accession>
<organism evidence="15 16">
    <name type="scientific">Castilleja foliolosa</name>
    <dbReference type="NCBI Taxonomy" id="1961234"/>
    <lineage>
        <taxon>Eukaryota</taxon>
        <taxon>Viridiplantae</taxon>
        <taxon>Streptophyta</taxon>
        <taxon>Embryophyta</taxon>
        <taxon>Tracheophyta</taxon>
        <taxon>Spermatophyta</taxon>
        <taxon>Magnoliopsida</taxon>
        <taxon>eudicotyledons</taxon>
        <taxon>Gunneridae</taxon>
        <taxon>Pentapetalae</taxon>
        <taxon>asterids</taxon>
        <taxon>lamiids</taxon>
        <taxon>Lamiales</taxon>
        <taxon>Orobanchaceae</taxon>
        <taxon>Pedicularideae</taxon>
        <taxon>Castillejinae</taxon>
        <taxon>Castilleja</taxon>
    </lineage>
</organism>
<evidence type="ECO:0000256" key="4">
    <source>
        <dbReference type="ARBA" id="ARBA00012702"/>
    </source>
</evidence>
<evidence type="ECO:0000256" key="8">
    <source>
        <dbReference type="ARBA" id="ARBA00022842"/>
    </source>
</evidence>
<keyword evidence="7" id="KW-0677">Repeat</keyword>
<comment type="cofactor">
    <cofactor evidence="1">
        <name>Mg(2+)</name>
        <dbReference type="ChEBI" id="CHEBI:18420"/>
    </cofactor>
</comment>
<dbReference type="Proteomes" id="UP001632038">
    <property type="component" value="Unassembled WGS sequence"/>
</dbReference>
<comment type="similarity">
    <text evidence="2">Belongs to the protein prenyltransferase subunit alpha family.</text>
</comment>
<dbReference type="EC" id="2.5.1.59" evidence="3"/>
<evidence type="ECO:0000256" key="1">
    <source>
        <dbReference type="ARBA" id="ARBA00001946"/>
    </source>
</evidence>
<evidence type="ECO:0000256" key="12">
    <source>
        <dbReference type="ARBA" id="ARBA00043086"/>
    </source>
</evidence>
<evidence type="ECO:0000256" key="3">
    <source>
        <dbReference type="ARBA" id="ARBA00012700"/>
    </source>
</evidence>
<evidence type="ECO:0000256" key="7">
    <source>
        <dbReference type="ARBA" id="ARBA00022737"/>
    </source>
</evidence>
<dbReference type="SUPFAM" id="SSF48439">
    <property type="entry name" value="Protein prenylyltransferase"/>
    <property type="match status" value="2"/>
</dbReference>
<evidence type="ECO:0000256" key="10">
    <source>
        <dbReference type="ARBA" id="ARBA00041392"/>
    </source>
</evidence>
<keyword evidence="16" id="KW-1185">Reference proteome</keyword>
<keyword evidence="5" id="KW-0637">Prenyltransferase</keyword>
<dbReference type="PANTHER" id="PTHR11129:SF1">
    <property type="entry name" value="PROTEIN FARNESYLTRANSFERASE_GERANYLGERANYLTRANSFERASE TYPE-1 SUBUNIT ALPHA"/>
    <property type="match status" value="1"/>
</dbReference>
<evidence type="ECO:0000256" key="5">
    <source>
        <dbReference type="ARBA" id="ARBA00022602"/>
    </source>
</evidence>
<dbReference type="Pfam" id="PF01239">
    <property type="entry name" value="PPTA"/>
    <property type="match status" value="3"/>
</dbReference>
<feature type="region of interest" description="Disordered" evidence="14">
    <location>
        <begin position="263"/>
        <end position="309"/>
    </location>
</feature>
<dbReference type="EMBL" id="JAVIJP010000026">
    <property type="protein sequence ID" value="KAL3637245.1"/>
    <property type="molecule type" value="Genomic_DNA"/>
</dbReference>
<dbReference type="AlphaFoldDB" id="A0ABD3D4M7"/>
<reference evidence="16" key="1">
    <citation type="journal article" date="2024" name="IScience">
        <title>Strigolactones Initiate the Formation of Haustorium-like Structures in Castilleja.</title>
        <authorList>
            <person name="Buerger M."/>
            <person name="Peterson D."/>
            <person name="Chory J."/>
        </authorList>
    </citation>
    <scope>NUCLEOTIDE SEQUENCE [LARGE SCALE GENOMIC DNA]</scope>
</reference>
<dbReference type="PROSITE" id="PS51147">
    <property type="entry name" value="PFTA"/>
    <property type="match status" value="3"/>
</dbReference>
<evidence type="ECO:0000313" key="16">
    <source>
        <dbReference type="Proteomes" id="UP001632038"/>
    </source>
</evidence>
<dbReference type="GO" id="GO:0004660">
    <property type="term" value="F:protein farnesyltransferase activity"/>
    <property type="evidence" value="ECO:0007669"/>
    <property type="project" value="UniProtKB-EC"/>
</dbReference>
<evidence type="ECO:0000256" key="9">
    <source>
        <dbReference type="ARBA" id="ARBA00040965"/>
    </source>
</evidence>
<gene>
    <name evidence="15" type="ORF">CASFOL_019544</name>
</gene>